<organism evidence="1 2">
    <name type="scientific">Eisenbergiella massiliensis</name>
    <dbReference type="NCBI Taxonomy" id="1720294"/>
    <lineage>
        <taxon>Bacteria</taxon>
        <taxon>Bacillati</taxon>
        <taxon>Bacillota</taxon>
        <taxon>Clostridia</taxon>
        <taxon>Lachnospirales</taxon>
        <taxon>Lachnospiraceae</taxon>
        <taxon>Eisenbergiella</taxon>
    </lineage>
</organism>
<name>A0A3E3IBN1_9FIRM</name>
<dbReference type="GeneID" id="97986258"/>
<dbReference type="InterPro" id="IPR050155">
    <property type="entry name" value="HAD-like_hydrolase_sf"/>
</dbReference>
<accession>A0A3E3IBN1</accession>
<evidence type="ECO:0000313" key="1">
    <source>
        <dbReference type="EMBL" id="RGE64411.1"/>
    </source>
</evidence>
<sequence>MINYKCGCQVTDAVIFDMDGVIVDSEMLYLNLRWQFAREKNPEVTLEELYPTVGRSSEGSWSLVAEAVHNGMTWQELLAEYRKTVVCTYASIDFASVFRREIPGVLESLKQRGIRLALASSNGLSIVEKILTDNGIRPYFEVVVSGESFRRSKPDPEIYLHTASCLGVEPQRCLVAEDSTAGITAAHLAGMRVAAVVDDRFGFDRSLADYEVKQISDILQLVEGKTDEKTGGQDK</sequence>
<dbReference type="GO" id="GO:0005829">
    <property type="term" value="C:cytosol"/>
    <property type="evidence" value="ECO:0007669"/>
    <property type="project" value="TreeGrafter"/>
</dbReference>
<dbReference type="Proteomes" id="UP000260812">
    <property type="component" value="Unassembled WGS sequence"/>
</dbReference>
<gene>
    <name evidence="1" type="ORF">DXC51_05000</name>
</gene>
<dbReference type="SFLD" id="SFLDS00003">
    <property type="entry name" value="Haloacid_Dehalogenase"/>
    <property type="match status" value="1"/>
</dbReference>
<dbReference type="EMBL" id="QVLV01000002">
    <property type="protein sequence ID" value="RGE64411.1"/>
    <property type="molecule type" value="Genomic_DNA"/>
</dbReference>
<dbReference type="PANTHER" id="PTHR43434:SF3">
    <property type="entry name" value="GMP_IMP NUCLEOTIDASE YRFG"/>
    <property type="match status" value="1"/>
</dbReference>
<dbReference type="GO" id="GO:0008967">
    <property type="term" value="F:phosphoglycolate phosphatase activity"/>
    <property type="evidence" value="ECO:0007669"/>
    <property type="project" value="TreeGrafter"/>
</dbReference>
<dbReference type="GO" id="GO:0006281">
    <property type="term" value="P:DNA repair"/>
    <property type="evidence" value="ECO:0007669"/>
    <property type="project" value="TreeGrafter"/>
</dbReference>
<dbReference type="InterPro" id="IPR041492">
    <property type="entry name" value="HAD_2"/>
</dbReference>
<dbReference type="Gene3D" id="3.40.50.1000">
    <property type="entry name" value="HAD superfamily/HAD-like"/>
    <property type="match status" value="1"/>
</dbReference>
<proteinExistence type="predicted"/>
<dbReference type="NCBIfam" id="TIGR01509">
    <property type="entry name" value="HAD-SF-IA-v3"/>
    <property type="match status" value="1"/>
</dbReference>
<dbReference type="SFLD" id="SFLDG01129">
    <property type="entry name" value="C1.5:_HAD__Beta-PGM__Phosphata"/>
    <property type="match status" value="1"/>
</dbReference>
<evidence type="ECO:0000313" key="2">
    <source>
        <dbReference type="Proteomes" id="UP000260812"/>
    </source>
</evidence>
<dbReference type="PRINTS" id="PR00413">
    <property type="entry name" value="HADHALOGNASE"/>
</dbReference>
<dbReference type="Gene3D" id="1.10.150.240">
    <property type="entry name" value="Putative phosphatase, domain 2"/>
    <property type="match status" value="1"/>
</dbReference>
<comment type="caution">
    <text evidence="1">The sequence shown here is derived from an EMBL/GenBank/DDBJ whole genome shotgun (WGS) entry which is preliminary data.</text>
</comment>
<dbReference type="InterPro" id="IPR036412">
    <property type="entry name" value="HAD-like_sf"/>
</dbReference>
<dbReference type="SFLD" id="SFLDG01135">
    <property type="entry name" value="C1.5.6:_HAD__Beta-PGM__Phospha"/>
    <property type="match status" value="1"/>
</dbReference>
<dbReference type="AlphaFoldDB" id="A0A3E3IBN1"/>
<reference evidence="1" key="1">
    <citation type="submission" date="2018-08" db="EMBL/GenBank/DDBJ databases">
        <title>A genome reference for cultivated species of the human gut microbiota.</title>
        <authorList>
            <person name="Zou Y."/>
            <person name="Xue W."/>
            <person name="Luo G."/>
        </authorList>
    </citation>
    <scope>NUCLEOTIDE SEQUENCE [LARGE SCALE GENOMIC DNA]</scope>
    <source>
        <strain evidence="1">TF05-5AC</strain>
    </source>
</reference>
<dbReference type="RefSeq" id="WP_117543986.1">
    <property type="nucleotide sequence ID" value="NZ_QVLV01000002.1"/>
</dbReference>
<protein>
    <submittedName>
        <fullName evidence="1">HAD family phosphatase</fullName>
    </submittedName>
</protein>
<dbReference type="InterPro" id="IPR006439">
    <property type="entry name" value="HAD-SF_hydro_IA"/>
</dbReference>
<dbReference type="InterPro" id="IPR023214">
    <property type="entry name" value="HAD_sf"/>
</dbReference>
<dbReference type="Pfam" id="PF13419">
    <property type="entry name" value="HAD_2"/>
    <property type="match status" value="1"/>
</dbReference>
<dbReference type="PANTHER" id="PTHR43434">
    <property type="entry name" value="PHOSPHOGLYCOLATE PHOSPHATASE"/>
    <property type="match status" value="1"/>
</dbReference>
<dbReference type="InterPro" id="IPR023198">
    <property type="entry name" value="PGP-like_dom2"/>
</dbReference>
<keyword evidence="2" id="KW-1185">Reference proteome</keyword>
<dbReference type="SUPFAM" id="SSF56784">
    <property type="entry name" value="HAD-like"/>
    <property type="match status" value="1"/>
</dbReference>